<evidence type="ECO:0000256" key="2">
    <source>
        <dbReference type="ARBA" id="ARBA00023043"/>
    </source>
</evidence>
<dbReference type="PROSITE" id="PS50297">
    <property type="entry name" value="ANK_REP_REGION"/>
    <property type="match status" value="3"/>
</dbReference>
<dbReference type="PROSITE" id="PS50088">
    <property type="entry name" value="ANK_REPEAT"/>
    <property type="match status" value="3"/>
</dbReference>
<dbReference type="SMART" id="SM00248">
    <property type="entry name" value="ANK"/>
    <property type="match status" value="12"/>
</dbReference>
<dbReference type="PANTHER" id="PTHR24198:SF165">
    <property type="entry name" value="ANKYRIN REPEAT-CONTAINING PROTEIN-RELATED"/>
    <property type="match status" value="1"/>
</dbReference>
<proteinExistence type="predicted"/>
<organism evidence="5 6">
    <name type="scientific">Colletotrichum chrysophilum</name>
    <dbReference type="NCBI Taxonomy" id="1836956"/>
    <lineage>
        <taxon>Eukaryota</taxon>
        <taxon>Fungi</taxon>
        <taxon>Dikarya</taxon>
        <taxon>Ascomycota</taxon>
        <taxon>Pezizomycotina</taxon>
        <taxon>Sordariomycetes</taxon>
        <taxon>Hypocreomycetidae</taxon>
        <taxon>Glomerellales</taxon>
        <taxon>Glomerellaceae</taxon>
        <taxon>Colletotrichum</taxon>
        <taxon>Colletotrichum gloeosporioides species complex</taxon>
    </lineage>
</organism>
<evidence type="ECO:0000256" key="4">
    <source>
        <dbReference type="SAM" id="MobiDB-lite"/>
    </source>
</evidence>
<dbReference type="PANTHER" id="PTHR24198">
    <property type="entry name" value="ANKYRIN REPEAT AND PROTEIN KINASE DOMAIN-CONTAINING PROTEIN"/>
    <property type="match status" value="1"/>
</dbReference>
<dbReference type="EMBL" id="JAQOWY010000362">
    <property type="protein sequence ID" value="KAK1843362.1"/>
    <property type="molecule type" value="Genomic_DNA"/>
</dbReference>
<feature type="region of interest" description="Disordered" evidence="4">
    <location>
        <begin position="839"/>
        <end position="861"/>
    </location>
</feature>
<name>A0AAD9ED66_9PEZI</name>
<dbReference type="InterPro" id="IPR002110">
    <property type="entry name" value="Ankyrin_rpt"/>
</dbReference>
<gene>
    <name evidence="5" type="ORF">CCHR01_14019</name>
</gene>
<evidence type="ECO:0000256" key="3">
    <source>
        <dbReference type="PROSITE-ProRule" id="PRU00023"/>
    </source>
</evidence>
<keyword evidence="1" id="KW-0677">Repeat</keyword>
<keyword evidence="2 3" id="KW-0040">ANK repeat</keyword>
<comment type="caution">
    <text evidence="5">The sequence shown here is derived from an EMBL/GenBank/DDBJ whole genome shotgun (WGS) entry which is preliminary data.</text>
</comment>
<feature type="repeat" description="ANK" evidence="3">
    <location>
        <begin position="1359"/>
        <end position="1391"/>
    </location>
</feature>
<sequence>MTSKTEWWEESAVFHLPGVESRDIPELVKPCAVLIHGIDGKTNPQLLDTDELLQVVDQDLKLTFSYDRTRVVDETASEETILQVAADLLEFLRENAGCVKGGDVDPLSFMFFAYDLGGSIIKQIFYGTPHRSVNSQAWALSALRLLHLAFNGLLDLWICDYVERMSQYHEKLNDSFRELAPHFRILNVCQRSDSPSYDVIVDAPCATVGLETEMHVSLERSHYQLSILLGHQQRRWMRETLLNENIRRWSFYQKFLAVLQINQRKHCYLFKEDTPSLTGDTLAFFSDESAKKWQNTAGNSENGLISLSTSNQISIALEQVLSRCVQNGMSWVLRALAFVCFANRPLSRLEMEQVLEIVCSQESSLQVEDRIGETLLQALDLALPSLLTITEDAVWGRSELRQILASLWTSHSGCQDDPELYIARTCFCVIANRFQSGPSMEDDCSEPVDRSVDDAEFTAKSSSCEALHQYAARYWMEHHLRGSRDASHLSEAFRGTLISTPRFNQDAWIRYLASLHWSSGLEWLADKILPESIRNFMETDSAAASYVSFRMATLPLTTGDDFDWLLLQVIRKHMSEEASFEIVFKKKTLFDTCRKPSTLQKFVAATSDTFRVRFVAEYDNGDFFHESFVDILLTAIAIGNVSTAVWLLDMITSIGRKNENTVETTLGTALQVASEYGDEHVVERILGLNINLAPLSLEKEFLWNALHAACHQGQSSIASRLIDKIGNEQESGFSCICSTSPGCPLLITSARGLFILSKTLASLHSRAHANEELSKSAIGLVTTHGFLKTLESLLDDNHFKIALKGAYKHPLFLALESGNHEMARAVYGKYLDAVYDEYENQNRSREEEDDSSESSESDDAEDNVLLDAEKIIEKALFTAIDCNMAHFSARHIMENLRNPSVATDSQGRTPLIVSATIGSVEFAKQLKLGDDETGDGHMRKALCLASKYGHQDFVKYLLSQKSPSLPPHETSNIWTEDNEPSTPVTNAAAGGHHRIAERLVDLMSTEDLKTEFLHAAKYGLDRAMKSILSVATLRDPKIREDCINAMDETSNTALHHAIKGKHARVVHFMILQGASLEMADDSKTTPLAIASEISSLDSMKLLLDAGASTETLIKGGRSVLMQTIWWENEQAVDLLLRYNAKACITGYWSYGASSLLEFTLEWSTDNVLRVLLRHFDKIRKMTSPESIPEDIPTPIEALRTVIKHGRASSVDVLFEIWRKFDDTIHEDDFEIGSVFMYAARFGTMHMLQRIWEHLQASIDVNEIRGFHGSAPQAATSSEVDSLLKFNAMIDWGANLVPEINGTIAAPTSIPSGSSRVSKYESLHGYMGTPLHVAAFSAKRDLIDAILRRKNDLKDWPDLMGRLPLHFAAEKGDLETINQLSSESSPIHAEDIQQRNVLHIACAVGNISFVNEFFEKEFANSFINKPDVDGWTPLHWACRSGNEDLVKTLIAMGADISKAAIRPAGWLPCHVAVFHGWSPESLHEPEIRGGVGEEMDGTSSIADTDAYTEYSSSRMAEIDERPTEAGEVSNSHLRASPSMRQHRGYLCPF</sequence>
<protein>
    <submittedName>
        <fullName evidence="5">Ankyrin repeat protein</fullName>
    </submittedName>
</protein>
<feature type="repeat" description="ANK" evidence="3">
    <location>
        <begin position="1049"/>
        <end position="1081"/>
    </location>
</feature>
<feature type="repeat" description="ANK" evidence="3">
    <location>
        <begin position="1428"/>
        <end position="1460"/>
    </location>
</feature>
<accession>A0AAD9ED66</accession>
<evidence type="ECO:0000256" key="1">
    <source>
        <dbReference type="ARBA" id="ARBA00022737"/>
    </source>
</evidence>
<dbReference type="Gene3D" id="1.25.40.20">
    <property type="entry name" value="Ankyrin repeat-containing domain"/>
    <property type="match status" value="4"/>
</dbReference>
<dbReference type="SUPFAM" id="SSF48403">
    <property type="entry name" value="Ankyrin repeat"/>
    <property type="match status" value="3"/>
</dbReference>
<feature type="compositionally biased region" description="Acidic residues" evidence="4">
    <location>
        <begin position="847"/>
        <end position="861"/>
    </location>
</feature>
<dbReference type="Proteomes" id="UP001243330">
    <property type="component" value="Unassembled WGS sequence"/>
</dbReference>
<reference evidence="5" key="1">
    <citation type="submission" date="2023-01" db="EMBL/GenBank/DDBJ databases">
        <title>Colletotrichum chrysophilum M932 genome sequence.</title>
        <authorList>
            <person name="Baroncelli R."/>
        </authorList>
    </citation>
    <scope>NUCLEOTIDE SEQUENCE</scope>
    <source>
        <strain evidence="5">M932</strain>
    </source>
</reference>
<dbReference type="Pfam" id="PF12796">
    <property type="entry name" value="Ank_2"/>
    <property type="match status" value="2"/>
</dbReference>
<evidence type="ECO:0000313" key="6">
    <source>
        <dbReference type="Proteomes" id="UP001243330"/>
    </source>
</evidence>
<keyword evidence="6" id="KW-1185">Reference proteome</keyword>
<evidence type="ECO:0000313" key="5">
    <source>
        <dbReference type="EMBL" id="KAK1843362.1"/>
    </source>
</evidence>
<dbReference type="InterPro" id="IPR036770">
    <property type="entry name" value="Ankyrin_rpt-contain_sf"/>
</dbReference>